<name>A0AAE0JTN1_9PEZI</name>
<feature type="non-terminal residue" evidence="2">
    <location>
        <position position="125"/>
    </location>
</feature>
<proteinExistence type="predicted"/>
<keyword evidence="3" id="KW-1185">Reference proteome</keyword>
<sequence>WTFTHSFYAVMGGFAFDTSSFPRWFDPEIRQRLTITKDGIEYLLNQNPDLIPDISESSIKDKGKQNNFALVVIFGQVVWFCLQCISQLVLGLPVTVLELNTFAHGVCGLAALIAWRFKPLDVDKP</sequence>
<comment type="caution">
    <text evidence="2">The sequence shown here is derived from an EMBL/GenBank/DDBJ whole genome shotgun (WGS) entry which is preliminary data.</text>
</comment>
<dbReference type="PANTHER" id="PTHR35043">
    <property type="entry name" value="TRANSCRIPTION FACTOR DOMAIN-CONTAINING PROTEIN"/>
    <property type="match status" value="1"/>
</dbReference>
<keyword evidence="1" id="KW-0472">Membrane</keyword>
<dbReference type="PANTHER" id="PTHR35043:SF9">
    <property type="match status" value="1"/>
</dbReference>
<reference evidence="2" key="2">
    <citation type="submission" date="2023-06" db="EMBL/GenBank/DDBJ databases">
        <authorList>
            <consortium name="Lawrence Berkeley National Laboratory"/>
            <person name="Haridas S."/>
            <person name="Hensen N."/>
            <person name="Bonometti L."/>
            <person name="Westerberg I."/>
            <person name="Brannstrom I.O."/>
            <person name="Guillou S."/>
            <person name="Cros-Aarteil S."/>
            <person name="Calhoun S."/>
            <person name="Kuo A."/>
            <person name="Mondo S."/>
            <person name="Pangilinan J."/>
            <person name="Riley R."/>
            <person name="Labutti K."/>
            <person name="Andreopoulos B."/>
            <person name="Lipzen A."/>
            <person name="Chen C."/>
            <person name="Yanf M."/>
            <person name="Daum C."/>
            <person name="Ng V."/>
            <person name="Clum A."/>
            <person name="Steindorff A."/>
            <person name="Ohm R."/>
            <person name="Martin F."/>
            <person name="Silar P."/>
            <person name="Natvig D."/>
            <person name="Lalanne C."/>
            <person name="Gautier V."/>
            <person name="Ament-Velasquez S.L."/>
            <person name="Kruys A."/>
            <person name="Hutchinson M.I."/>
            <person name="Powell A.J."/>
            <person name="Barry K."/>
            <person name="Miller A.N."/>
            <person name="Grigoriev I.V."/>
            <person name="Debuchy R."/>
            <person name="Gladieux P."/>
            <person name="Thoren M.H."/>
            <person name="Johannesson H."/>
        </authorList>
    </citation>
    <scope>NUCLEOTIDE SEQUENCE</scope>
    <source>
        <strain evidence="2">CBS 958.72</strain>
    </source>
</reference>
<dbReference type="Proteomes" id="UP001287356">
    <property type="component" value="Unassembled WGS sequence"/>
</dbReference>
<feature type="transmembrane region" description="Helical" evidence="1">
    <location>
        <begin position="96"/>
        <end position="115"/>
    </location>
</feature>
<accession>A0AAE0JTN1</accession>
<evidence type="ECO:0000313" key="3">
    <source>
        <dbReference type="Proteomes" id="UP001287356"/>
    </source>
</evidence>
<evidence type="ECO:0000313" key="2">
    <source>
        <dbReference type="EMBL" id="KAK3361669.1"/>
    </source>
</evidence>
<organism evidence="2 3">
    <name type="scientific">Lasiosphaeria ovina</name>
    <dbReference type="NCBI Taxonomy" id="92902"/>
    <lineage>
        <taxon>Eukaryota</taxon>
        <taxon>Fungi</taxon>
        <taxon>Dikarya</taxon>
        <taxon>Ascomycota</taxon>
        <taxon>Pezizomycotina</taxon>
        <taxon>Sordariomycetes</taxon>
        <taxon>Sordariomycetidae</taxon>
        <taxon>Sordariales</taxon>
        <taxon>Lasiosphaeriaceae</taxon>
        <taxon>Lasiosphaeria</taxon>
    </lineage>
</organism>
<feature type="non-terminal residue" evidence="2">
    <location>
        <position position="1"/>
    </location>
</feature>
<keyword evidence="1" id="KW-1133">Transmembrane helix</keyword>
<dbReference type="EMBL" id="JAULSN010000011">
    <property type="protein sequence ID" value="KAK3361669.1"/>
    <property type="molecule type" value="Genomic_DNA"/>
</dbReference>
<reference evidence="2" key="1">
    <citation type="journal article" date="2023" name="Mol. Phylogenet. Evol.">
        <title>Genome-scale phylogeny and comparative genomics of the fungal order Sordariales.</title>
        <authorList>
            <person name="Hensen N."/>
            <person name="Bonometti L."/>
            <person name="Westerberg I."/>
            <person name="Brannstrom I.O."/>
            <person name="Guillou S."/>
            <person name="Cros-Aarteil S."/>
            <person name="Calhoun S."/>
            <person name="Haridas S."/>
            <person name="Kuo A."/>
            <person name="Mondo S."/>
            <person name="Pangilinan J."/>
            <person name="Riley R."/>
            <person name="LaButti K."/>
            <person name="Andreopoulos B."/>
            <person name="Lipzen A."/>
            <person name="Chen C."/>
            <person name="Yan M."/>
            <person name="Daum C."/>
            <person name="Ng V."/>
            <person name="Clum A."/>
            <person name="Steindorff A."/>
            <person name="Ohm R.A."/>
            <person name="Martin F."/>
            <person name="Silar P."/>
            <person name="Natvig D.O."/>
            <person name="Lalanne C."/>
            <person name="Gautier V."/>
            <person name="Ament-Velasquez S.L."/>
            <person name="Kruys A."/>
            <person name="Hutchinson M.I."/>
            <person name="Powell A.J."/>
            <person name="Barry K."/>
            <person name="Miller A.N."/>
            <person name="Grigoriev I.V."/>
            <person name="Debuchy R."/>
            <person name="Gladieux P."/>
            <person name="Hiltunen Thoren M."/>
            <person name="Johannesson H."/>
        </authorList>
    </citation>
    <scope>NUCLEOTIDE SEQUENCE</scope>
    <source>
        <strain evidence="2">CBS 958.72</strain>
    </source>
</reference>
<evidence type="ECO:0000256" key="1">
    <source>
        <dbReference type="SAM" id="Phobius"/>
    </source>
</evidence>
<protein>
    <submittedName>
        <fullName evidence="2">Uncharacterized protein</fullName>
    </submittedName>
</protein>
<feature type="transmembrane region" description="Helical" evidence="1">
    <location>
        <begin position="68"/>
        <end position="90"/>
    </location>
</feature>
<gene>
    <name evidence="2" type="ORF">B0T24DRAFT_489916</name>
</gene>
<keyword evidence="1" id="KW-0812">Transmembrane</keyword>
<dbReference type="AlphaFoldDB" id="A0AAE0JTN1"/>